<keyword evidence="1 2" id="KW-0732">Signal</keyword>
<dbReference type="Pfam" id="PF18962">
    <property type="entry name" value="Por_Secre_tail"/>
    <property type="match status" value="1"/>
</dbReference>
<evidence type="ECO:0000256" key="1">
    <source>
        <dbReference type="ARBA" id="ARBA00022729"/>
    </source>
</evidence>
<sequence length="896" mass="95720">MTKQLQLLILLAFLGLGSLLQLNAQTDGTYTNENNTGNGLWTTETNWTGSIIADANGIALIESDVSLDDGTVNVGKINIDTNNAARTISNGTLILNGSADDEIIRQWAGQGTTFDCNVAVNANAKQFLVRGSNNSKLIFAAGNTLDLGSNRVDVYNASPNLLELNGIVTGSGNFLVESVGNNGGMIFGASSDLSGYSGTFVTTDNPIISNTSSIIGSNVQLRNTGSFTINVANTFEGNIIRNFRGTDLISTVTFNASQDNMGSLAVATEQLALDFGVDATVVIFSGYETSGTEGEVDLKNYASGVLRIGTTATEVSQTILDTWLIDGVEPADGTITQDASGYIRVPKIASTTNPSTWDNGSSWIGGIVPTAINDVIIQGNIEITTDVVVNNILFKEAGVTERINIAAGKSLTANNITNIAGNNFVLNSDSSAFSSLIVNGTIDNDIIYDRFVASSSTNDLVSPPVTGLEFGDFSTAAQNENRILINPSDPLEYAFGPFDNATGAYVNYLTESSNNAGDNNDETELISGKGYRAATISGDPVRFNGAVETESVGIAITDETATGTGNYKRWNLIGNPYPSYLDFGAFFTENSDEFDTGAYQAIYGYDGDDSDGSNFTIWNWFNNSDKLAPGQGFFVRSKINGGNVTFNPDMRTIGASDDFIANRTSTPNFVLSELFLSSGSSSYSTKIYFAENQTRDLDSGYDAAAFSGSPSPIYTYLVNNNEDIKFAIQALPYNDFNNVVVPLGITGEAGTQLTIGLNATTATIPSNANVYLEDNETNTWTLLNTGDYVFTPSDNLNGAGRFYIHYSTNVLSVDDNLLNGLHIYSNQSSKTVVVKGQLNSETTAKLYDMQGRMVLQNVLNTSNISNTIDVGNIKTGVYIVELTSNTQHRTQKIIIN</sequence>
<evidence type="ECO:0000313" key="5">
    <source>
        <dbReference type="Proteomes" id="UP000611215"/>
    </source>
</evidence>
<dbReference type="RefSeq" id="WP_195869995.1">
    <property type="nucleotide sequence ID" value="NZ_JADOET010000001.1"/>
</dbReference>
<comment type="caution">
    <text evidence="4">The sequence shown here is derived from an EMBL/GenBank/DDBJ whole genome shotgun (WGS) entry which is preliminary data.</text>
</comment>
<gene>
    <name evidence="4" type="ORF">ITJ86_02370</name>
</gene>
<evidence type="ECO:0000256" key="2">
    <source>
        <dbReference type="SAM" id="SignalP"/>
    </source>
</evidence>
<dbReference type="EMBL" id="JADOET010000001">
    <property type="protein sequence ID" value="MBF8148723.1"/>
    <property type="molecule type" value="Genomic_DNA"/>
</dbReference>
<dbReference type="InterPro" id="IPR026444">
    <property type="entry name" value="Secre_tail"/>
</dbReference>
<feature type="domain" description="Secretion system C-terminal sorting" evidence="3">
    <location>
        <begin position="829"/>
        <end position="895"/>
    </location>
</feature>
<dbReference type="Proteomes" id="UP000611215">
    <property type="component" value="Unassembled WGS sequence"/>
</dbReference>
<evidence type="ECO:0000259" key="3">
    <source>
        <dbReference type="Pfam" id="PF18962"/>
    </source>
</evidence>
<feature type="chain" id="PRO_5046935314" evidence="2">
    <location>
        <begin position="25"/>
        <end position="896"/>
    </location>
</feature>
<dbReference type="NCBIfam" id="TIGR04183">
    <property type="entry name" value="Por_Secre_tail"/>
    <property type="match status" value="1"/>
</dbReference>
<name>A0ABS0EE53_9FLAO</name>
<reference evidence="4 5" key="1">
    <citation type="submission" date="2020-11" db="EMBL/GenBank/DDBJ databases">
        <title>Winogradskyella marina sp. nov., isolated from marine sediment.</title>
        <authorList>
            <person name="Bo J."/>
            <person name="Wang S."/>
            <person name="Song X."/>
            <person name="Du Z."/>
        </authorList>
    </citation>
    <scope>NUCLEOTIDE SEQUENCE [LARGE SCALE GENOMIC DNA]</scope>
    <source>
        <strain evidence="4 5">F6397</strain>
    </source>
</reference>
<keyword evidence="5" id="KW-1185">Reference proteome</keyword>
<feature type="signal peptide" evidence="2">
    <location>
        <begin position="1"/>
        <end position="24"/>
    </location>
</feature>
<protein>
    <submittedName>
        <fullName evidence="4">T9SS type A sorting domain-containing protein</fullName>
    </submittedName>
</protein>
<evidence type="ECO:0000313" key="4">
    <source>
        <dbReference type="EMBL" id="MBF8148723.1"/>
    </source>
</evidence>
<accession>A0ABS0EE53</accession>
<organism evidence="4 5">
    <name type="scientific">Winogradskyella marina</name>
    <dbReference type="NCBI Taxonomy" id="2785530"/>
    <lineage>
        <taxon>Bacteria</taxon>
        <taxon>Pseudomonadati</taxon>
        <taxon>Bacteroidota</taxon>
        <taxon>Flavobacteriia</taxon>
        <taxon>Flavobacteriales</taxon>
        <taxon>Flavobacteriaceae</taxon>
        <taxon>Winogradskyella</taxon>
    </lineage>
</organism>
<proteinExistence type="predicted"/>